<gene>
    <name evidence="9" type="ORF">E1218_01405</name>
</gene>
<dbReference type="UniPathway" id="UPA00193"/>
<comment type="catalytic activity">
    <reaction evidence="7">
        <text>(6S)-5-methyl-5,6,7,8-tetrahydrofolate + NAD(+) = (6R)-5,10-methylene-5,6,7,8-tetrahydrofolate + NADH + H(+)</text>
        <dbReference type="Rhea" id="RHEA:19821"/>
        <dbReference type="ChEBI" id="CHEBI:15378"/>
        <dbReference type="ChEBI" id="CHEBI:15636"/>
        <dbReference type="ChEBI" id="CHEBI:18608"/>
        <dbReference type="ChEBI" id="CHEBI:57540"/>
        <dbReference type="ChEBI" id="CHEBI:57945"/>
        <dbReference type="EC" id="1.5.1.54"/>
    </reaction>
    <physiologicalReaction direction="right-to-left" evidence="7">
        <dbReference type="Rhea" id="RHEA:19823"/>
    </physiologicalReaction>
</comment>
<comment type="caution">
    <text evidence="9">The sequence shown here is derived from an EMBL/GenBank/DDBJ whole genome shotgun (WGS) entry which is preliminary data.</text>
</comment>
<dbReference type="InterPro" id="IPR029041">
    <property type="entry name" value="FAD-linked_oxidoreductase-like"/>
</dbReference>
<dbReference type="GO" id="GO:0106312">
    <property type="term" value="F:methylenetetrahydrofolate reductase (NADH) activity"/>
    <property type="evidence" value="ECO:0007669"/>
    <property type="project" value="UniProtKB-EC"/>
</dbReference>
<dbReference type="GO" id="GO:0009086">
    <property type="term" value="P:methionine biosynthetic process"/>
    <property type="evidence" value="ECO:0007669"/>
    <property type="project" value="TreeGrafter"/>
</dbReference>
<proteinExistence type="inferred from homology"/>
<evidence type="ECO:0000256" key="4">
    <source>
        <dbReference type="ARBA" id="ARBA00022630"/>
    </source>
</evidence>
<dbReference type="Proteomes" id="UP000295172">
    <property type="component" value="Unassembled WGS sequence"/>
</dbReference>
<comment type="similarity">
    <text evidence="3 8">Belongs to the methylenetetrahydrofolate reductase family.</text>
</comment>
<dbReference type="EMBL" id="SMKR01000003">
    <property type="protein sequence ID" value="TDD30484.1"/>
    <property type="molecule type" value="Genomic_DNA"/>
</dbReference>
<name>A0A4R4XI62_9ACTN</name>
<keyword evidence="6 8" id="KW-0560">Oxidoreductase</keyword>
<evidence type="ECO:0000256" key="2">
    <source>
        <dbReference type="ARBA" id="ARBA00004777"/>
    </source>
</evidence>
<dbReference type="GO" id="GO:0035999">
    <property type="term" value="P:tetrahydrofolate interconversion"/>
    <property type="evidence" value="ECO:0007669"/>
    <property type="project" value="UniProtKB-UniPathway"/>
</dbReference>
<dbReference type="Gene3D" id="3.20.20.220">
    <property type="match status" value="1"/>
</dbReference>
<protein>
    <recommendedName>
        <fullName evidence="8">Methylenetetrahydrofolate reductase</fullName>
    </recommendedName>
</protein>
<evidence type="ECO:0000256" key="1">
    <source>
        <dbReference type="ARBA" id="ARBA00001974"/>
    </source>
</evidence>
<dbReference type="PANTHER" id="PTHR45754">
    <property type="entry name" value="METHYLENETETRAHYDROFOLATE REDUCTASE"/>
    <property type="match status" value="1"/>
</dbReference>
<accession>A0A4R4XI62</accession>
<evidence type="ECO:0000256" key="8">
    <source>
        <dbReference type="RuleBase" id="RU003862"/>
    </source>
</evidence>
<comment type="cofactor">
    <cofactor evidence="1 8">
        <name>FAD</name>
        <dbReference type="ChEBI" id="CHEBI:57692"/>
    </cofactor>
</comment>
<dbReference type="OrthoDB" id="9812555at2"/>
<sequence length="301" mass="32480">MMARPTRADVLRALLSRVRYEVLPTAGVVDEVCAGLPSGATVTVTASPSKGLDATLQVAERLAELRYDVVPHLAARMIDGPGRLAEITSRLHSAGITKVFVPGGDADPAGAYDCALQVLAELTRTGHPFTEIGIAGYPESHPAINDDLTIQAMWDKRSHATLLVSNLTFDPHLLASWVRRVRTRGVQLPILVGLPGPVERARLLRMAPKIGVGESARFLAKNGGLFARIAAPGGYDPLRLLGRAAPTLGREDMHIAGLHLFTFNQIAETETWRVAQLERLDGGRGHLVARPVTRAQEWGVR</sequence>
<comment type="pathway">
    <text evidence="2 8">One-carbon metabolism; tetrahydrofolate interconversion.</text>
</comment>
<dbReference type="PANTHER" id="PTHR45754:SF3">
    <property type="entry name" value="METHYLENETETRAHYDROFOLATE REDUCTASE (NADPH)"/>
    <property type="match status" value="1"/>
</dbReference>
<organism evidence="9 10">
    <name type="scientific">Kribbella turkmenica</name>
    <dbReference type="NCBI Taxonomy" id="2530375"/>
    <lineage>
        <taxon>Bacteria</taxon>
        <taxon>Bacillati</taxon>
        <taxon>Actinomycetota</taxon>
        <taxon>Actinomycetes</taxon>
        <taxon>Propionibacteriales</taxon>
        <taxon>Kribbellaceae</taxon>
        <taxon>Kribbella</taxon>
    </lineage>
</organism>
<evidence type="ECO:0000256" key="6">
    <source>
        <dbReference type="ARBA" id="ARBA00023002"/>
    </source>
</evidence>
<reference evidence="9 10" key="1">
    <citation type="submission" date="2019-02" db="EMBL/GenBank/DDBJ databases">
        <title>Draft genome sequences of novel Actinobacteria.</title>
        <authorList>
            <person name="Sahin N."/>
            <person name="Ay H."/>
            <person name="Saygin H."/>
        </authorList>
    </citation>
    <scope>NUCLEOTIDE SEQUENCE [LARGE SCALE GENOMIC DNA]</scope>
    <source>
        <strain evidence="9 10">16K104</strain>
    </source>
</reference>
<evidence type="ECO:0000256" key="3">
    <source>
        <dbReference type="ARBA" id="ARBA00006743"/>
    </source>
</evidence>
<dbReference type="InterPro" id="IPR003171">
    <property type="entry name" value="Mehydrof_redctse-like"/>
</dbReference>
<evidence type="ECO:0000256" key="7">
    <source>
        <dbReference type="ARBA" id="ARBA00048628"/>
    </source>
</evidence>
<keyword evidence="4 8" id="KW-0285">Flavoprotein</keyword>
<dbReference type="GO" id="GO:0005829">
    <property type="term" value="C:cytosol"/>
    <property type="evidence" value="ECO:0007669"/>
    <property type="project" value="TreeGrafter"/>
</dbReference>
<evidence type="ECO:0000256" key="5">
    <source>
        <dbReference type="ARBA" id="ARBA00022827"/>
    </source>
</evidence>
<keyword evidence="10" id="KW-1185">Reference proteome</keyword>
<dbReference type="AlphaFoldDB" id="A0A4R4XI62"/>
<dbReference type="Pfam" id="PF02219">
    <property type="entry name" value="MTHFR"/>
    <property type="match status" value="1"/>
</dbReference>
<evidence type="ECO:0000313" key="9">
    <source>
        <dbReference type="EMBL" id="TDD30484.1"/>
    </source>
</evidence>
<evidence type="ECO:0000313" key="10">
    <source>
        <dbReference type="Proteomes" id="UP000295172"/>
    </source>
</evidence>
<dbReference type="SUPFAM" id="SSF51730">
    <property type="entry name" value="FAD-linked oxidoreductase"/>
    <property type="match status" value="1"/>
</dbReference>
<keyword evidence="5 8" id="KW-0274">FAD</keyword>
<dbReference type="GO" id="GO:0071949">
    <property type="term" value="F:FAD binding"/>
    <property type="evidence" value="ECO:0007669"/>
    <property type="project" value="TreeGrafter"/>
</dbReference>